<dbReference type="InterPro" id="IPR017941">
    <property type="entry name" value="Rieske_2Fe-2S"/>
</dbReference>
<accession>A0A1H8E2R4</accession>
<dbReference type="Pfam" id="PF00355">
    <property type="entry name" value="Rieske"/>
    <property type="match status" value="1"/>
</dbReference>
<comment type="cofactor">
    <cofactor evidence="1">
        <name>Fe cation</name>
        <dbReference type="ChEBI" id="CHEBI:24875"/>
    </cofactor>
</comment>
<evidence type="ECO:0000256" key="4">
    <source>
        <dbReference type="ARBA" id="ARBA00023002"/>
    </source>
</evidence>
<dbReference type="InterPro" id="IPR036922">
    <property type="entry name" value="Rieske_2Fe-2S_sf"/>
</dbReference>
<dbReference type="RefSeq" id="WP_090610122.1">
    <property type="nucleotide sequence ID" value="NZ_CP067124.1"/>
</dbReference>
<dbReference type="Proteomes" id="UP000199054">
    <property type="component" value="Unassembled WGS sequence"/>
</dbReference>
<sequence length="411" mass="46373">MLSPHQIRAEIANRRPNFSLSRELYCDEGVYQTDLEQIFYREWLYAVPACEIPKTGNFATLQVGAYPVIIVRGGDGRVRAFHNVCRHRGQRLCPKANGSAPKLVCPYHQWTYDLDGKLLYARDMGDDFDASKYGLKPVHCVDLAGLIYICLAAVPPAINDLAKQLMSYLAPSGLADAKVAHSSTIIEEGNWKLVMENNRECYHCGGSHPSLCRTYSDNPLMTVMEGPNAASAEILAHWKRCDDAGLPARFVNHPDMQWRLARVPLLDNAESFTMSTKAAVARRMGTIPWNDAGSLMYYHFPSSWTHFLPDHAIVFRIMPISPTQTQVTTNWLVHKDAVEGVDYDLQKLTEVWLATNDEDRRVVEENQKGILSPAYEPGPYSPHQEEGVIHFVDWYCKTMTERLEPVAMAAE</sequence>
<dbReference type="InterPro" id="IPR001663">
    <property type="entry name" value="Rng_hydr_dOase-A"/>
</dbReference>
<gene>
    <name evidence="8" type="ORF">SAMN04489859_1001142</name>
</gene>
<dbReference type="PANTHER" id="PTHR43756:SF5">
    <property type="entry name" value="CHOLINE MONOOXYGENASE, CHLOROPLASTIC"/>
    <property type="match status" value="1"/>
</dbReference>
<evidence type="ECO:0000256" key="1">
    <source>
        <dbReference type="ARBA" id="ARBA00001962"/>
    </source>
</evidence>
<dbReference type="Gene3D" id="3.90.380.10">
    <property type="entry name" value="Naphthalene 1,2-dioxygenase Alpha Subunit, Chain A, domain 1"/>
    <property type="match status" value="1"/>
</dbReference>
<dbReference type="CDD" id="cd08884">
    <property type="entry name" value="RHO_alpha_C_GbcA-like"/>
    <property type="match status" value="1"/>
</dbReference>
<keyword evidence="3" id="KW-0479">Metal-binding</keyword>
<dbReference type="SUPFAM" id="SSF50022">
    <property type="entry name" value="ISP domain"/>
    <property type="match status" value="1"/>
</dbReference>
<dbReference type="SUPFAM" id="SSF55961">
    <property type="entry name" value="Bet v1-like"/>
    <property type="match status" value="1"/>
</dbReference>
<keyword evidence="6" id="KW-0411">Iron-sulfur</keyword>
<keyword evidence="4" id="KW-0560">Oxidoreductase</keyword>
<organism evidence="8 9">
    <name type="scientific">Paracoccus alcaliphilus</name>
    <dbReference type="NCBI Taxonomy" id="34002"/>
    <lineage>
        <taxon>Bacteria</taxon>
        <taxon>Pseudomonadati</taxon>
        <taxon>Pseudomonadota</taxon>
        <taxon>Alphaproteobacteria</taxon>
        <taxon>Rhodobacterales</taxon>
        <taxon>Paracoccaceae</taxon>
        <taxon>Paracoccus</taxon>
    </lineage>
</organism>
<dbReference type="EMBL" id="FODE01000001">
    <property type="protein sequence ID" value="SEN13414.1"/>
    <property type="molecule type" value="Genomic_DNA"/>
</dbReference>
<dbReference type="PRINTS" id="PR00090">
    <property type="entry name" value="RNGDIOXGNASE"/>
</dbReference>
<dbReference type="CDD" id="cd03469">
    <property type="entry name" value="Rieske_RO_Alpha_N"/>
    <property type="match status" value="1"/>
</dbReference>
<keyword evidence="2" id="KW-0001">2Fe-2S</keyword>
<evidence type="ECO:0000313" key="8">
    <source>
        <dbReference type="EMBL" id="SEN13414.1"/>
    </source>
</evidence>
<evidence type="ECO:0000256" key="2">
    <source>
        <dbReference type="ARBA" id="ARBA00022714"/>
    </source>
</evidence>
<dbReference type="GO" id="GO:0051537">
    <property type="term" value="F:2 iron, 2 sulfur cluster binding"/>
    <property type="evidence" value="ECO:0007669"/>
    <property type="project" value="UniProtKB-KW"/>
</dbReference>
<evidence type="ECO:0000313" key="9">
    <source>
        <dbReference type="Proteomes" id="UP000199054"/>
    </source>
</evidence>
<dbReference type="STRING" id="34002.SAMN04489859_1001142"/>
<dbReference type="PROSITE" id="PS51296">
    <property type="entry name" value="RIESKE"/>
    <property type="match status" value="1"/>
</dbReference>
<proteinExistence type="predicted"/>
<dbReference type="PANTHER" id="PTHR43756">
    <property type="entry name" value="CHOLINE MONOOXYGENASE, CHLOROPLASTIC"/>
    <property type="match status" value="1"/>
</dbReference>
<dbReference type="OrthoDB" id="7456916at2"/>
<dbReference type="InterPro" id="IPR015879">
    <property type="entry name" value="Ring_hydroxy_dOase_asu_C_dom"/>
</dbReference>
<protein>
    <submittedName>
        <fullName evidence="8">Rieske 2Fe-2S family protein</fullName>
    </submittedName>
</protein>
<evidence type="ECO:0000256" key="5">
    <source>
        <dbReference type="ARBA" id="ARBA00023004"/>
    </source>
</evidence>
<dbReference type="GO" id="GO:0005506">
    <property type="term" value="F:iron ion binding"/>
    <property type="evidence" value="ECO:0007669"/>
    <property type="project" value="InterPro"/>
</dbReference>
<reference evidence="8 9" key="1">
    <citation type="submission" date="2016-10" db="EMBL/GenBank/DDBJ databases">
        <authorList>
            <person name="de Groot N.N."/>
        </authorList>
    </citation>
    <scope>NUCLEOTIDE SEQUENCE [LARGE SCALE GENOMIC DNA]</scope>
    <source>
        <strain evidence="8 9">DSM 8512</strain>
    </source>
</reference>
<keyword evidence="9" id="KW-1185">Reference proteome</keyword>
<name>A0A1H8E2R4_9RHOB</name>
<evidence type="ECO:0000259" key="7">
    <source>
        <dbReference type="PROSITE" id="PS51296"/>
    </source>
</evidence>
<evidence type="ECO:0000256" key="6">
    <source>
        <dbReference type="ARBA" id="ARBA00023014"/>
    </source>
</evidence>
<dbReference type="Pfam" id="PF00848">
    <property type="entry name" value="Ring_hydroxyl_A"/>
    <property type="match status" value="1"/>
</dbReference>
<dbReference type="AlphaFoldDB" id="A0A1H8E2R4"/>
<keyword evidence="5" id="KW-0408">Iron</keyword>
<evidence type="ECO:0000256" key="3">
    <source>
        <dbReference type="ARBA" id="ARBA00022723"/>
    </source>
</evidence>
<feature type="domain" description="Rieske" evidence="7">
    <location>
        <begin position="44"/>
        <end position="149"/>
    </location>
</feature>
<dbReference type="Gene3D" id="2.102.10.10">
    <property type="entry name" value="Rieske [2Fe-2S] iron-sulphur domain"/>
    <property type="match status" value="1"/>
</dbReference>
<dbReference type="GO" id="GO:0016491">
    <property type="term" value="F:oxidoreductase activity"/>
    <property type="evidence" value="ECO:0007669"/>
    <property type="project" value="UniProtKB-KW"/>
</dbReference>